<dbReference type="GO" id="GO:0004497">
    <property type="term" value="F:monooxygenase activity"/>
    <property type="evidence" value="ECO:0007669"/>
    <property type="project" value="UniProtKB-KW"/>
</dbReference>
<comment type="similarity">
    <text evidence="1">Belongs to the paxM FAD-dependent monooxygenase family.</text>
</comment>
<dbReference type="STRING" id="1448316.A0A395GRU9"/>
<accession>A0A395GRU9</accession>
<gene>
    <name evidence="7" type="ORF">BO80DRAFT_413192</name>
</gene>
<evidence type="ECO:0000256" key="5">
    <source>
        <dbReference type="ARBA" id="ARBA00023033"/>
    </source>
</evidence>
<keyword evidence="3" id="KW-0274">FAD</keyword>
<proteinExistence type="inferred from homology"/>
<evidence type="ECO:0000256" key="2">
    <source>
        <dbReference type="ARBA" id="ARBA00022630"/>
    </source>
</evidence>
<dbReference type="PANTHER" id="PTHR13789">
    <property type="entry name" value="MONOOXYGENASE"/>
    <property type="match status" value="1"/>
</dbReference>
<dbReference type="SUPFAM" id="SSF51905">
    <property type="entry name" value="FAD/NAD(P)-binding domain"/>
    <property type="match status" value="1"/>
</dbReference>
<dbReference type="OrthoDB" id="10029326at2759"/>
<evidence type="ECO:0000313" key="8">
    <source>
        <dbReference type="Proteomes" id="UP000249402"/>
    </source>
</evidence>
<keyword evidence="2" id="KW-0285">Flavoprotein</keyword>
<organism evidence="7 8">
    <name type="scientific">Aspergillus ibericus CBS 121593</name>
    <dbReference type="NCBI Taxonomy" id="1448316"/>
    <lineage>
        <taxon>Eukaryota</taxon>
        <taxon>Fungi</taxon>
        <taxon>Dikarya</taxon>
        <taxon>Ascomycota</taxon>
        <taxon>Pezizomycotina</taxon>
        <taxon>Eurotiomycetes</taxon>
        <taxon>Eurotiomycetidae</taxon>
        <taxon>Eurotiales</taxon>
        <taxon>Aspergillaceae</taxon>
        <taxon>Aspergillus</taxon>
        <taxon>Aspergillus subgen. Circumdati</taxon>
    </lineage>
</organism>
<dbReference type="PANTHER" id="PTHR13789:SF309">
    <property type="entry name" value="PUTATIVE (AFU_ORTHOLOGUE AFUA_6G14510)-RELATED"/>
    <property type="match status" value="1"/>
</dbReference>
<evidence type="ECO:0000259" key="6">
    <source>
        <dbReference type="Pfam" id="PF01494"/>
    </source>
</evidence>
<evidence type="ECO:0000256" key="1">
    <source>
        <dbReference type="ARBA" id="ARBA00007992"/>
    </source>
</evidence>
<dbReference type="Gene3D" id="3.50.50.60">
    <property type="entry name" value="FAD/NAD(P)-binding domain"/>
    <property type="match status" value="1"/>
</dbReference>
<evidence type="ECO:0000313" key="7">
    <source>
        <dbReference type="EMBL" id="RAK98136.1"/>
    </source>
</evidence>
<keyword evidence="4" id="KW-0560">Oxidoreductase</keyword>
<keyword evidence="8" id="KW-1185">Reference proteome</keyword>
<dbReference type="Proteomes" id="UP000249402">
    <property type="component" value="Unassembled WGS sequence"/>
</dbReference>
<protein>
    <submittedName>
        <fullName evidence="7">FAD/NAD(P)-binding domain-containing protein</fullName>
    </submittedName>
</protein>
<dbReference type="InterPro" id="IPR036188">
    <property type="entry name" value="FAD/NAD-bd_sf"/>
</dbReference>
<dbReference type="RefSeq" id="XP_025572464.1">
    <property type="nucleotide sequence ID" value="XM_025718048.1"/>
</dbReference>
<dbReference type="AlphaFoldDB" id="A0A395GRU9"/>
<dbReference type="InterPro" id="IPR050493">
    <property type="entry name" value="FAD-dep_Monooxygenase_BioMet"/>
</dbReference>
<evidence type="ECO:0000256" key="3">
    <source>
        <dbReference type="ARBA" id="ARBA00022827"/>
    </source>
</evidence>
<dbReference type="PRINTS" id="PR00420">
    <property type="entry name" value="RNGMNOXGNASE"/>
</dbReference>
<name>A0A395GRU9_9EURO</name>
<sequence>MSPPTVLIIGCGIAGPVLAILLQRKGYHPIVFEKVQALGDAGASLMLMPNGMKILNLITPTTTLLTTHTPLTTLWHGTASGHTLGESSLPTTYQERYTQPAMGIKRTTLNLHLKKTLLENNIPLYEGYNLQNVHEDPASRTITASFTNGKKVTGSFLIGCDGIKSSTRKILLSRSGVAEGPPAFTGLMQIAGLSKRGHRVGQRGGSGMCNWYGEGVHVVSYPVSDSGAGDVSWAVTLAGNEEEETWRAVEGGEELERRKGFLREKLVGFEDGVREMVEGAERIISYGVFDRKETRAEEWFSSRCVLVGDAAHPTSPHLGQGANQALEDCYHLSRLLPDLTEGVEWATVEAGLEGVFRVFAMLRQPRTAALVKEARRIGEQRVVQGGAELCRERDARIVTAWSDQEVVLEGLDRLYREPF</sequence>
<dbReference type="InterPro" id="IPR002938">
    <property type="entry name" value="FAD-bd"/>
</dbReference>
<dbReference type="GO" id="GO:0071949">
    <property type="term" value="F:FAD binding"/>
    <property type="evidence" value="ECO:0007669"/>
    <property type="project" value="InterPro"/>
</dbReference>
<dbReference type="Pfam" id="PF01494">
    <property type="entry name" value="FAD_binding_3"/>
    <property type="match status" value="1"/>
</dbReference>
<dbReference type="GeneID" id="37222913"/>
<dbReference type="EMBL" id="KZ824456">
    <property type="protein sequence ID" value="RAK98136.1"/>
    <property type="molecule type" value="Genomic_DNA"/>
</dbReference>
<evidence type="ECO:0000256" key="4">
    <source>
        <dbReference type="ARBA" id="ARBA00023002"/>
    </source>
</evidence>
<dbReference type="VEuPathDB" id="FungiDB:BO80DRAFT_413192"/>
<reference evidence="7 8" key="1">
    <citation type="submission" date="2018-02" db="EMBL/GenBank/DDBJ databases">
        <title>The genomes of Aspergillus section Nigri reveals drivers in fungal speciation.</title>
        <authorList>
            <consortium name="DOE Joint Genome Institute"/>
            <person name="Vesth T.C."/>
            <person name="Nybo J."/>
            <person name="Theobald S."/>
            <person name="Brandl J."/>
            <person name="Frisvad J.C."/>
            <person name="Nielsen K.F."/>
            <person name="Lyhne E.K."/>
            <person name="Kogle M.E."/>
            <person name="Kuo A."/>
            <person name="Riley R."/>
            <person name="Clum A."/>
            <person name="Nolan M."/>
            <person name="Lipzen A."/>
            <person name="Salamov A."/>
            <person name="Henrissat B."/>
            <person name="Wiebenga A."/>
            <person name="De vries R.P."/>
            <person name="Grigoriev I.V."/>
            <person name="Mortensen U.H."/>
            <person name="Andersen M.R."/>
            <person name="Baker S.E."/>
        </authorList>
    </citation>
    <scope>NUCLEOTIDE SEQUENCE [LARGE SCALE GENOMIC DNA]</scope>
    <source>
        <strain evidence="7 8">CBS 121593</strain>
    </source>
</reference>
<feature type="domain" description="FAD-binding" evidence="6">
    <location>
        <begin position="5"/>
        <end position="337"/>
    </location>
</feature>
<keyword evidence="5" id="KW-0503">Monooxygenase</keyword>